<accession>A0A853GUJ2</accession>
<gene>
    <name evidence="2" type="ORF">H0A62_10030</name>
</gene>
<evidence type="ECO:0000313" key="2">
    <source>
        <dbReference type="EMBL" id="NYT85941.1"/>
    </source>
</evidence>
<evidence type="ECO:0000259" key="1">
    <source>
        <dbReference type="Pfam" id="PF02230"/>
    </source>
</evidence>
<dbReference type="SUPFAM" id="SSF53474">
    <property type="entry name" value="alpha/beta-Hydrolases"/>
    <property type="match status" value="1"/>
</dbReference>
<feature type="domain" description="Phospholipase/carboxylesterase/thioesterase" evidence="1">
    <location>
        <begin position="68"/>
        <end position="189"/>
    </location>
</feature>
<dbReference type="InterPro" id="IPR029058">
    <property type="entry name" value="AB_hydrolase_fold"/>
</dbReference>
<dbReference type="RefSeq" id="WP_130039483.1">
    <property type="nucleotide sequence ID" value="NZ_JACCEV010000002.1"/>
</dbReference>
<proteinExistence type="predicted"/>
<organism evidence="2 3">
    <name type="scientific">Pollutimonas harenae</name>
    <dbReference type="NCBI Taxonomy" id="657015"/>
    <lineage>
        <taxon>Bacteria</taxon>
        <taxon>Pseudomonadati</taxon>
        <taxon>Pseudomonadota</taxon>
        <taxon>Betaproteobacteria</taxon>
        <taxon>Burkholderiales</taxon>
        <taxon>Alcaligenaceae</taxon>
        <taxon>Pollutimonas</taxon>
    </lineage>
</organism>
<dbReference type="EMBL" id="JACCEV010000002">
    <property type="protein sequence ID" value="NYT85941.1"/>
    <property type="molecule type" value="Genomic_DNA"/>
</dbReference>
<dbReference type="AlphaFoldDB" id="A0A853GUJ2"/>
<dbReference type="Proteomes" id="UP000554144">
    <property type="component" value="Unassembled WGS sequence"/>
</dbReference>
<sequence>MATKPALSEPLIFIPAHDKPQLLFVLLHGEEADPEQLLPLADAIKQAFPLSMVVLPRGLHDVGRQLPDLIQQVQQLQRSYGLSGQQTALAGFSQGASMALEASHAQPGLAGRVLAFSGLYVTPPTEVPSATLLHFFHGANDQQVSLNEVESTLSRLAELQGDATLDVASQIGHELHDALIRQAIVRLQTCVPLRSWEEAMGSLQQQADQKAQPTSDPARILH</sequence>
<name>A0A853GUJ2_9BURK</name>
<keyword evidence="3" id="KW-1185">Reference proteome</keyword>
<dbReference type="OrthoDB" id="9801763at2"/>
<reference evidence="2 3" key="1">
    <citation type="submission" date="2020-07" db="EMBL/GenBank/DDBJ databases">
        <title>Taxonomic revisions and descriptions of new bacterial species based on genomic comparisons in the high-G+C-content subgroup of the family Alcaligenaceae.</title>
        <authorList>
            <person name="Szabo A."/>
            <person name="Felfoldi T."/>
        </authorList>
    </citation>
    <scope>NUCLEOTIDE SEQUENCE [LARGE SCALE GENOMIC DNA]</scope>
    <source>
        <strain evidence="2 3">DSM 25667</strain>
    </source>
</reference>
<protein>
    <submittedName>
        <fullName evidence="2">Esterase</fullName>
    </submittedName>
</protein>
<dbReference type="Pfam" id="PF02230">
    <property type="entry name" value="Abhydrolase_2"/>
    <property type="match status" value="1"/>
</dbReference>
<dbReference type="GO" id="GO:0016787">
    <property type="term" value="F:hydrolase activity"/>
    <property type="evidence" value="ECO:0007669"/>
    <property type="project" value="InterPro"/>
</dbReference>
<dbReference type="Gene3D" id="3.40.50.1820">
    <property type="entry name" value="alpha/beta hydrolase"/>
    <property type="match status" value="1"/>
</dbReference>
<evidence type="ECO:0000313" key="3">
    <source>
        <dbReference type="Proteomes" id="UP000554144"/>
    </source>
</evidence>
<comment type="caution">
    <text evidence="2">The sequence shown here is derived from an EMBL/GenBank/DDBJ whole genome shotgun (WGS) entry which is preliminary data.</text>
</comment>
<dbReference type="InterPro" id="IPR003140">
    <property type="entry name" value="PLipase/COase/thioEstase"/>
</dbReference>